<dbReference type="PROSITE" id="PS50837">
    <property type="entry name" value="NACHT"/>
    <property type="match status" value="1"/>
</dbReference>
<proteinExistence type="predicted"/>
<dbReference type="SUPFAM" id="SSF52540">
    <property type="entry name" value="P-loop containing nucleoside triphosphate hydrolases"/>
    <property type="match status" value="1"/>
</dbReference>
<dbReference type="Proteomes" id="UP000298030">
    <property type="component" value="Unassembled WGS sequence"/>
</dbReference>
<dbReference type="PANTHER" id="PTHR10039">
    <property type="entry name" value="AMELOGENIN"/>
    <property type="match status" value="1"/>
</dbReference>
<keyword evidence="4" id="KW-1185">Reference proteome</keyword>
<evidence type="ECO:0000256" key="1">
    <source>
        <dbReference type="ARBA" id="ARBA00022737"/>
    </source>
</evidence>
<keyword evidence="1" id="KW-0677">Repeat</keyword>
<organism evidence="3 4">
    <name type="scientific">Coprinellus micaceus</name>
    <name type="common">Glistening ink-cap mushroom</name>
    <name type="synonym">Coprinus micaceus</name>
    <dbReference type="NCBI Taxonomy" id="71717"/>
    <lineage>
        <taxon>Eukaryota</taxon>
        <taxon>Fungi</taxon>
        <taxon>Dikarya</taxon>
        <taxon>Basidiomycota</taxon>
        <taxon>Agaricomycotina</taxon>
        <taxon>Agaricomycetes</taxon>
        <taxon>Agaricomycetidae</taxon>
        <taxon>Agaricales</taxon>
        <taxon>Agaricineae</taxon>
        <taxon>Psathyrellaceae</taxon>
        <taxon>Coprinellus</taxon>
    </lineage>
</organism>
<name>A0A4Y7TMA4_COPMI</name>
<dbReference type="InterPro" id="IPR007111">
    <property type="entry name" value="NACHT_NTPase"/>
</dbReference>
<dbReference type="Pfam" id="PF24883">
    <property type="entry name" value="NPHP3_N"/>
    <property type="match status" value="1"/>
</dbReference>
<reference evidence="3 4" key="1">
    <citation type="journal article" date="2019" name="Nat. Ecol. Evol.">
        <title>Megaphylogeny resolves global patterns of mushroom evolution.</title>
        <authorList>
            <person name="Varga T."/>
            <person name="Krizsan K."/>
            <person name="Foldi C."/>
            <person name="Dima B."/>
            <person name="Sanchez-Garcia M."/>
            <person name="Sanchez-Ramirez S."/>
            <person name="Szollosi G.J."/>
            <person name="Szarkandi J.G."/>
            <person name="Papp V."/>
            <person name="Albert L."/>
            <person name="Andreopoulos W."/>
            <person name="Angelini C."/>
            <person name="Antonin V."/>
            <person name="Barry K.W."/>
            <person name="Bougher N.L."/>
            <person name="Buchanan P."/>
            <person name="Buyck B."/>
            <person name="Bense V."/>
            <person name="Catcheside P."/>
            <person name="Chovatia M."/>
            <person name="Cooper J."/>
            <person name="Damon W."/>
            <person name="Desjardin D."/>
            <person name="Finy P."/>
            <person name="Geml J."/>
            <person name="Haridas S."/>
            <person name="Hughes K."/>
            <person name="Justo A."/>
            <person name="Karasinski D."/>
            <person name="Kautmanova I."/>
            <person name="Kiss B."/>
            <person name="Kocsube S."/>
            <person name="Kotiranta H."/>
            <person name="LaButti K.M."/>
            <person name="Lechner B.E."/>
            <person name="Liimatainen K."/>
            <person name="Lipzen A."/>
            <person name="Lukacs Z."/>
            <person name="Mihaltcheva S."/>
            <person name="Morgado L.N."/>
            <person name="Niskanen T."/>
            <person name="Noordeloos M.E."/>
            <person name="Ohm R.A."/>
            <person name="Ortiz-Santana B."/>
            <person name="Ovrebo C."/>
            <person name="Racz N."/>
            <person name="Riley R."/>
            <person name="Savchenko A."/>
            <person name="Shiryaev A."/>
            <person name="Soop K."/>
            <person name="Spirin V."/>
            <person name="Szebenyi C."/>
            <person name="Tomsovsky M."/>
            <person name="Tulloss R.E."/>
            <person name="Uehling J."/>
            <person name="Grigoriev I.V."/>
            <person name="Vagvolgyi C."/>
            <person name="Papp T."/>
            <person name="Martin F.M."/>
            <person name="Miettinen O."/>
            <person name="Hibbett D.S."/>
            <person name="Nagy L.G."/>
        </authorList>
    </citation>
    <scope>NUCLEOTIDE SEQUENCE [LARGE SCALE GENOMIC DNA]</scope>
    <source>
        <strain evidence="3 4">FP101781</strain>
    </source>
</reference>
<comment type="caution">
    <text evidence="3">The sequence shown here is derived from an EMBL/GenBank/DDBJ whole genome shotgun (WGS) entry which is preliminary data.</text>
</comment>
<evidence type="ECO:0000313" key="3">
    <source>
        <dbReference type="EMBL" id="TEB35316.1"/>
    </source>
</evidence>
<dbReference type="OrthoDB" id="4760524at2759"/>
<dbReference type="InterPro" id="IPR056884">
    <property type="entry name" value="NPHP3-like_N"/>
</dbReference>
<dbReference type="EMBL" id="QPFP01000007">
    <property type="protein sequence ID" value="TEB35316.1"/>
    <property type="molecule type" value="Genomic_DNA"/>
</dbReference>
<dbReference type="Gene3D" id="3.40.50.300">
    <property type="entry name" value="P-loop containing nucleotide triphosphate hydrolases"/>
    <property type="match status" value="1"/>
</dbReference>
<evidence type="ECO:0000259" key="2">
    <source>
        <dbReference type="PROSITE" id="PS50837"/>
    </source>
</evidence>
<protein>
    <recommendedName>
        <fullName evidence="2">NACHT domain-containing protein</fullName>
    </recommendedName>
</protein>
<dbReference type="STRING" id="71717.A0A4Y7TMA4"/>
<dbReference type="InterPro" id="IPR027417">
    <property type="entry name" value="P-loop_NTPase"/>
</dbReference>
<accession>A0A4Y7TMA4</accession>
<feature type="domain" description="NACHT" evidence="2">
    <location>
        <begin position="91"/>
        <end position="246"/>
    </location>
</feature>
<gene>
    <name evidence="3" type="ORF">FA13DRAFT_1333491</name>
</gene>
<dbReference type="AlphaFoldDB" id="A0A4Y7TMA4"/>
<dbReference type="PANTHER" id="PTHR10039:SF17">
    <property type="entry name" value="FUNGAL STAND N-TERMINAL GOODBYE DOMAIN-CONTAINING PROTEIN-RELATED"/>
    <property type="match status" value="1"/>
</dbReference>
<sequence>MSRNPVFPREQGFDRGTSEIHHHYHGPVNHVSGRAVNASFGPNYGTVVQSANQASQQLAPPNSSCLPGTRTKVIRRIVSWANSTFFTEGQHILWVFGYAGCGKSAIAQTVADRLAEDRRLGAAFFFFRGTGERSKMSKFAHTLAYQIAATIPRTAEHIEAALRAHPALLNPTTSLIAQLRYLVYDPIRAVSAKRYRLSGVWKPFVVVIDGLDECEDKEDTTAFIKDLISLFERKPGIPLRFLITSRVEDHLHQQLHSSPQVRLLDLVEHTSHGDIEAALDAAIQDASGGRVLDACGKEWLSQSDKERLIKHIGKSFIFMTAIVKVLFASSFTDGLTPASRLPMVLDMDPGYGAGGPRFDELYTSILESSQSLLHFHDIVSTIALSRTALSIAEIANLLDITIAGVAMVLVSLHSIIQVPGDDRAPVTLWHTSLRDFLTSEARSGTFHASPSLHRRLTYRCISLSAPCTAPRLSSASEYPSRYATHHWKQFLSTIKNDFNTLQYEIDQVVAHLEGTFPAAFHTVAATYFHLDLQLCRGLYPGASSVASLVCRLFPQTRGQAEVIVKIFDAVLAGDGAFQVNLLAHMRQSRPSFFDVAHHLEIVMRGIPLLVRRSVRFNGALLLDDSEQYLLASWTNHLALAIQADSQHPAFNGTAPERVFPGEEAPGLSPLNLGSESRALGIPNRRVLNPWTVETIQAAESNLAFAKGVVENTIGRKCTQTASRWIWHRSFDEQDLTLVQDSVTVYDVFEGIRSLLSCLRSTCAHPKMPDGKCLPCFD</sequence>
<evidence type="ECO:0000313" key="4">
    <source>
        <dbReference type="Proteomes" id="UP000298030"/>
    </source>
</evidence>